<dbReference type="PANTHER" id="PTHR22891">
    <property type="entry name" value="EUKARYOTIC TRANSLATION INITIATION FACTOR 2C"/>
    <property type="match status" value="1"/>
</dbReference>
<feature type="domain" description="Piwi" evidence="5">
    <location>
        <begin position="364"/>
        <end position="670"/>
    </location>
</feature>
<dbReference type="EMBL" id="JAVRJZ010000009">
    <property type="protein sequence ID" value="KAK2718851.1"/>
    <property type="molecule type" value="Genomic_DNA"/>
</dbReference>
<comment type="similarity">
    <text evidence="1">Belongs to the argonaute family. Ago subfamily.</text>
</comment>
<evidence type="ECO:0000259" key="4">
    <source>
        <dbReference type="PROSITE" id="PS50821"/>
    </source>
</evidence>
<evidence type="ECO:0000256" key="3">
    <source>
        <dbReference type="SAM" id="MobiDB-lite"/>
    </source>
</evidence>
<feature type="domain" description="PAZ" evidence="4">
    <location>
        <begin position="76"/>
        <end position="194"/>
    </location>
</feature>
<evidence type="ECO:0000313" key="7">
    <source>
        <dbReference type="Proteomes" id="UP001187531"/>
    </source>
</evidence>
<dbReference type="Proteomes" id="UP001187531">
    <property type="component" value="Unassembled WGS sequence"/>
</dbReference>
<dbReference type="InterPro" id="IPR003100">
    <property type="entry name" value="PAZ_dom"/>
</dbReference>
<organism evidence="6 7">
    <name type="scientific">Artemia franciscana</name>
    <name type="common">Brine shrimp</name>
    <name type="synonym">Artemia sanfranciscana</name>
    <dbReference type="NCBI Taxonomy" id="6661"/>
    <lineage>
        <taxon>Eukaryota</taxon>
        <taxon>Metazoa</taxon>
        <taxon>Ecdysozoa</taxon>
        <taxon>Arthropoda</taxon>
        <taxon>Crustacea</taxon>
        <taxon>Branchiopoda</taxon>
        <taxon>Anostraca</taxon>
        <taxon>Artemiidae</taxon>
        <taxon>Artemia</taxon>
    </lineage>
</organism>
<dbReference type="InterPro" id="IPR012337">
    <property type="entry name" value="RNaseH-like_sf"/>
</dbReference>
<dbReference type="PROSITE" id="PS50821">
    <property type="entry name" value="PAZ"/>
    <property type="match status" value="1"/>
</dbReference>
<evidence type="ECO:0000256" key="2">
    <source>
        <dbReference type="ARBA" id="ARBA00023158"/>
    </source>
</evidence>
<evidence type="ECO:0000256" key="1">
    <source>
        <dbReference type="ARBA" id="ARBA00008201"/>
    </source>
</evidence>
<feature type="region of interest" description="Disordered" evidence="3">
    <location>
        <begin position="746"/>
        <end position="770"/>
    </location>
</feature>
<name>A0AA88I2T4_ARTSF</name>
<dbReference type="SUPFAM" id="SSF101690">
    <property type="entry name" value="PAZ domain"/>
    <property type="match status" value="1"/>
</dbReference>
<dbReference type="SMART" id="SM00949">
    <property type="entry name" value="PAZ"/>
    <property type="match status" value="1"/>
</dbReference>
<keyword evidence="7" id="KW-1185">Reference proteome</keyword>
<dbReference type="FunFam" id="3.40.50.2300:FF:000005">
    <property type="entry name" value="Protein argonaute-2"/>
    <property type="match status" value="1"/>
</dbReference>
<dbReference type="InterPro" id="IPR036085">
    <property type="entry name" value="PAZ_dom_sf"/>
</dbReference>
<dbReference type="SMART" id="SM00950">
    <property type="entry name" value="Piwi"/>
    <property type="match status" value="1"/>
</dbReference>
<evidence type="ECO:0000313" key="6">
    <source>
        <dbReference type="EMBL" id="KAK2718851.1"/>
    </source>
</evidence>
<dbReference type="PROSITE" id="PS50822">
    <property type="entry name" value="PIWI"/>
    <property type="match status" value="1"/>
</dbReference>
<proteinExistence type="inferred from homology"/>
<accession>A0AA88I2T4</accession>
<dbReference type="Gene3D" id="3.30.420.10">
    <property type="entry name" value="Ribonuclease H-like superfamily/Ribonuclease H"/>
    <property type="match status" value="1"/>
</dbReference>
<gene>
    <name evidence="6" type="ORF">QYM36_006006</name>
</gene>
<dbReference type="SUPFAM" id="SSF53098">
    <property type="entry name" value="Ribonuclease H-like"/>
    <property type="match status" value="1"/>
</dbReference>
<dbReference type="Gene3D" id="2.170.260.10">
    <property type="entry name" value="paz domain"/>
    <property type="match status" value="1"/>
</dbReference>
<comment type="caution">
    <text evidence="6">The sequence shown here is derived from an EMBL/GenBank/DDBJ whole genome shotgun (WGS) entry which is preliminary data.</text>
</comment>
<sequence>LSPVLTFEKDFPLKFPLLKVTQECVRLTKEIHTISKDVSKSDKDPQACLTVSYTSEPSTSGSQDTVQATSFYKSQPIIEFMCEVLDILDVNEQRERLPDSQRVKFAKEIKGLKIESIHCGQRRKYRVCNVTRRPARMQCFPLQLEDGQTIECTVAKYFLDKHNMKLKYPHLPCLQVVQEHNYTYLPLEVCNIFTIQRDIKKLTNLQNSSMMEVTAQSVPDCEQKIDDLIRKTDYDNVPYVQKCKSNNSDGRIEASRQRLSPAKLQYDGRKKQEALPKRGVWDLGGKQLSNFTAVEIRVWAIACFAPKSVLKDDLRNFVEQLQKISGDAGMPIIGQPCFCKYATGPDQVEPMFRYLKSTFAGLQLVLVVLPRGESRIYGEVKRVNDTVPGMPTMLVQAITVVKALPQRLSNLLVKISFKLGSVNSTLAPGVRQKVFNEPVIFLGADVTRPPAGNSKKPSIAVVVGSMDAGPSRYSATFRMQHNRQEAIHELSSMVRELLIMFYKSTGGYKPLKIILFRDGLSEEQFSAVLKHELTAIRDACAKLEADYRPGITFIVVQKPNRVSCAYKRKMPWKFGSIPTGYMIPDHITHGTASYTQLFDFYIYSNQSTRGTSRPSQYRVLWNDNPFDKEELKCLTYHLCHTGVRNIQSVSIPVPVYHAHLVAFRILYHLVERVHDSGDGPLQDLSRVIRGRFRNCNTLANPVSFKLLLKVALTEERGFKAVTKFVKEDEKAFLKVKVAPMNVALRKPGPKRIGEGTSNSDNSKDGTLSKDGAASFYVDTKKVMHFP</sequence>
<dbReference type="Pfam" id="PF02170">
    <property type="entry name" value="PAZ"/>
    <property type="match status" value="1"/>
</dbReference>
<dbReference type="AlphaFoldDB" id="A0AA88I2T4"/>
<dbReference type="InterPro" id="IPR003165">
    <property type="entry name" value="Piwi"/>
</dbReference>
<evidence type="ECO:0000259" key="5">
    <source>
        <dbReference type="PROSITE" id="PS50822"/>
    </source>
</evidence>
<dbReference type="FunFam" id="2.170.260.10:FF:000001">
    <property type="entry name" value="Protein argonaute-2"/>
    <property type="match status" value="1"/>
</dbReference>
<dbReference type="InterPro" id="IPR032473">
    <property type="entry name" value="Argonaute_Mid_dom"/>
</dbReference>
<dbReference type="GO" id="GO:0003723">
    <property type="term" value="F:RNA binding"/>
    <property type="evidence" value="ECO:0007669"/>
    <property type="project" value="InterPro"/>
</dbReference>
<dbReference type="Gene3D" id="3.40.50.2300">
    <property type="match status" value="1"/>
</dbReference>
<dbReference type="Pfam" id="PF02171">
    <property type="entry name" value="Piwi"/>
    <property type="match status" value="1"/>
</dbReference>
<dbReference type="InterPro" id="IPR036397">
    <property type="entry name" value="RNaseH_sf"/>
</dbReference>
<dbReference type="CDD" id="cd02846">
    <property type="entry name" value="PAZ_argonaute_like"/>
    <property type="match status" value="1"/>
</dbReference>
<feature type="non-terminal residue" evidence="6">
    <location>
        <position position="786"/>
    </location>
</feature>
<dbReference type="GO" id="GO:0034587">
    <property type="term" value="P:piRNA processing"/>
    <property type="evidence" value="ECO:0007669"/>
    <property type="project" value="UniProtKB-ARBA"/>
</dbReference>
<dbReference type="Pfam" id="PF16487">
    <property type="entry name" value="ArgoMid"/>
    <property type="match status" value="1"/>
</dbReference>
<protein>
    <submittedName>
        <fullName evidence="6">Uncharacterized protein</fullName>
    </submittedName>
</protein>
<reference evidence="6" key="1">
    <citation type="submission" date="2023-07" db="EMBL/GenBank/DDBJ databases">
        <title>Chromosome-level genome assembly of Artemia franciscana.</title>
        <authorList>
            <person name="Jo E."/>
        </authorList>
    </citation>
    <scope>NUCLEOTIDE SEQUENCE</scope>
    <source>
        <tissue evidence="6">Whole body</tissue>
    </source>
</reference>
<keyword evidence="2" id="KW-0943">RNA-mediated gene silencing</keyword>